<dbReference type="Gene3D" id="3.30.70.1350">
    <property type="entry name" value="Cation efflux protein, cytoplasmic domain"/>
    <property type="match status" value="1"/>
</dbReference>
<dbReference type="Pfam" id="PF16916">
    <property type="entry name" value="ZT_dimer"/>
    <property type="match status" value="1"/>
</dbReference>
<dbReference type="InterPro" id="IPR036837">
    <property type="entry name" value="Cation_efflux_CTD_sf"/>
</dbReference>
<comment type="caution">
    <text evidence="10">The sequence shown here is derived from an EMBL/GenBank/DDBJ whole genome shotgun (WGS) entry which is preliminary data.</text>
</comment>
<feature type="transmembrane region" description="Helical" evidence="7">
    <location>
        <begin position="140"/>
        <end position="158"/>
    </location>
</feature>
<dbReference type="SUPFAM" id="SSF161111">
    <property type="entry name" value="Cation efflux protein transmembrane domain-like"/>
    <property type="match status" value="1"/>
</dbReference>
<dbReference type="Gene3D" id="1.20.1510.10">
    <property type="entry name" value="Cation efflux protein transmembrane domain"/>
    <property type="match status" value="1"/>
</dbReference>
<name>A0ABR8MP84_9BACL</name>
<evidence type="ECO:0000313" key="11">
    <source>
        <dbReference type="Proteomes" id="UP000609346"/>
    </source>
</evidence>
<keyword evidence="5 7" id="KW-1133">Transmembrane helix</keyword>
<evidence type="ECO:0000256" key="3">
    <source>
        <dbReference type="ARBA" id="ARBA00022448"/>
    </source>
</evidence>
<reference evidence="10 11" key="1">
    <citation type="submission" date="2020-09" db="EMBL/GenBank/DDBJ databases">
        <title>Paenibacillus sp. strain PR3 16S rRNA gene Genome sequencing and assembly.</title>
        <authorList>
            <person name="Kim J."/>
        </authorList>
    </citation>
    <scope>NUCLEOTIDE SEQUENCE [LARGE SCALE GENOMIC DNA]</scope>
    <source>
        <strain evidence="10 11">PR3</strain>
    </source>
</reference>
<evidence type="ECO:0000256" key="2">
    <source>
        <dbReference type="ARBA" id="ARBA00008114"/>
    </source>
</evidence>
<feature type="transmembrane region" description="Helical" evidence="7">
    <location>
        <begin position="74"/>
        <end position="92"/>
    </location>
</feature>
<dbReference type="InterPro" id="IPR058533">
    <property type="entry name" value="Cation_efflux_TM"/>
</dbReference>
<evidence type="ECO:0000256" key="7">
    <source>
        <dbReference type="SAM" id="Phobius"/>
    </source>
</evidence>
<dbReference type="InterPro" id="IPR050291">
    <property type="entry name" value="CDF_Transporter"/>
</dbReference>
<dbReference type="InterPro" id="IPR027469">
    <property type="entry name" value="Cation_efflux_TMD_sf"/>
</dbReference>
<feature type="transmembrane region" description="Helical" evidence="7">
    <location>
        <begin position="170"/>
        <end position="190"/>
    </location>
</feature>
<evidence type="ECO:0000313" key="10">
    <source>
        <dbReference type="EMBL" id="MBD3917795.1"/>
    </source>
</evidence>
<dbReference type="RefSeq" id="WP_191202058.1">
    <property type="nucleotide sequence ID" value="NZ_JACXZA010000001.1"/>
</dbReference>
<comment type="similarity">
    <text evidence="2">Belongs to the cation diffusion facilitator (CDF) transporter (TC 2.A.4) family.</text>
</comment>
<accession>A0ABR8MP84</accession>
<keyword evidence="11" id="KW-1185">Reference proteome</keyword>
<dbReference type="PANTHER" id="PTHR43840:SF15">
    <property type="entry name" value="MITOCHONDRIAL METAL TRANSPORTER 1-RELATED"/>
    <property type="match status" value="1"/>
</dbReference>
<proteinExistence type="inferred from homology"/>
<dbReference type="Pfam" id="PF01545">
    <property type="entry name" value="Cation_efflux"/>
    <property type="match status" value="1"/>
</dbReference>
<keyword evidence="3" id="KW-0813">Transport</keyword>
<gene>
    <name evidence="10" type="ORF">H8B09_03450</name>
</gene>
<evidence type="ECO:0000256" key="5">
    <source>
        <dbReference type="ARBA" id="ARBA00022989"/>
    </source>
</evidence>
<evidence type="ECO:0000256" key="4">
    <source>
        <dbReference type="ARBA" id="ARBA00022692"/>
    </source>
</evidence>
<keyword evidence="6 7" id="KW-0472">Membrane</keyword>
<evidence type="ECO:0000259" key="8">
    <source>
        <dbReference type="Pfam" id="PF01545"/>
    </source>
</evidence>
<dbReference type="EMBL" id="JACXZA010000001">
    <property type="protein sequence ID" value="MBD3917795.1"/>
    <property type="molecule type" value="Genomic_DNA"/>
</dbReference>
<comment type="subcellular location">
    <subcellularLocation>
        <location evidence="1">Membrane</location>
        <topology evidence="1">Multi-pass membrane protein</topology>
    </subcellularLocation>
</comment>
<protein>
    <submittedName>
        <fullName evidence="10">Cation transporter</fullName>
    </submittedName>
</protein>
<evidence type="ECO:0000256" key="6">
    <source>
        <dbReference type="ARBA" id="ARBA00023136"/>
    </source>
</evidence>
<sequence length="299" mass="32265">MSANQLSDKRFSAMRAGIWGNGALALGKAAAALLSGSTALMADSIRSIANGAESLAYSFHIDGRRITRMKHQESSGATAVIIVSAITLLLGVEIGLEAFRSWSSESAAVPDWTAAVFALIALVLKEWLVPAVSKQLLDRLASLVTVAGAGCAAIGDYANMPALEAADPIAAMFVALIVVYKGYTCLLQLASNRRSMPLGHEEQVSAIMEVVQRVEGVVTVESLRAREHGHYIVVHIVISVNPRISVLEGNEIAKMIKELIMKRFIHVTETTVYVEPYDPGYPYKSNHDPNQNHMPTLLQ</sequence>
<keyword evidence="4 7" id="KW-0812">Transmembrane</keyword>
<evidence type="ECO:0000256" key="1">
    <source>
        <dbReference type="ARBA" id="ARBA00004141"/>
    </source>
</evidence>
<organism evidence="10 11">
    <name type="scientific">Paenibacillus terricola</name>
    <dbReference type="NCBI Taxonomy" id="2763503"/>
    <lineage>
        <taxon>Bacteria</taxon>
        <taxon>Bacillati</taxon>
        <taxon>Bacillota</taxon>
        <taxon>Bacilli</taxon>
        <taxon>Bacillales</taxon>
        <taxon>Paenibacillaceae</taxon>
        <taxon>Paenibacillus</taxon>
    </lineage>
</organism>
<dbReference type="PANTHER" id="PTHR43840">
    <property type="entry name" value="MITOCHONDRIAL METAL TRANSPORTER 1-RELATED"/>
    <property type="match status" value="1"/>
</dbReference>
<dbReference type="SUPFAM" id="SSF160240">
    <property type="entry name" value="Cation efflux protein cytoplasmic domain-like"/>
    <property type="match status" value="1"/>
</dbReference>
<evidence type="ECO:0000259" key="9">
    <source>
        <dbReference type="Pfam" id="PF16916"/>
    </source>
</evidence>
<dbReference type="InterPro" id="IPR027470">
    <property type="entry name" value="Cation_efflux_CTD"/>
</dbReference>
<feature type="transmembrane region" description="Helical" evidence="7">
    <location>
        <begin position="112"/>
        <end position="128"/>
    </location>
</feature>
<feature type="domain" description="Cation efflux protein cytoplasmic" evidence="9">
    <location>
        <begin position="201"/>
        <end position="277"/>
    </location>
</feature>
<feature type="domain" description="Cation efflux protein transmembrane" evidence="8">
    <location>
        <begin position="16"/>
        <end position="186"/>
    </location>
</feature>
<dbReference type="Proteomes" id="UP000609346">
    <property type="component" value="Unassembled WGS sequence"/>
</dbReference>